<protein>
    <submittedName>
        <fullName evidence="2">Uncharacterized protein</fullName>
    </submittedName>
</protein>
<comment type="caution">
    <text evidence="2">The sequence shown here is derived from an EMBL/GenBank/DDBJ whole genome shotgun (WGS) entry which is preliminary data.</text>
</comment>
<name>A0A5B0P624_PUCGR</name>
<reference evidence="4 5" key="1">
    <citation type="submission" date="2019-05" db="EMBL/GenBank/DDBJ databases">
        <title>Emergence of the Ug99 lineage of the wheat stem rust pathogen through somatic hybridization.</title>
        <authorList>
            <person name="Li F."/>
            <person name="Upadhyaya N.M."/>
            <person name="Sperschneider J."/>
            <person name="Matny O."/>
            <person name="Nguyen-Phuc H."/>
            <person name="Mago R."/>
            <person name="Raley C."/>
            <person name="Miller M.E."/>
            <person name="Silverstein K.A.T."/>
            <person name="Henningsen E."/>
            <person name="Hirsch C.D."/>
            <person name="Visser B."/>
            <person name="Pretorius Z.A."/>
            <person name="Steffenson B.J."/>
            <person name="Schwessinger B."/>
            <person name="Dodds P.N."/>
            <person name="Figueroa M."/>
        </authorList>
    </citation>
    <scope>NUCLEOTIDE SEQUENCE [LARGE SCALE GENOMIC DNA]</scope>
    <source>
        <strain evidence="2">21-0</strain>
        <strain evidence="3 5">Ug99</strain>
    </source>
</reference>
<gene>
    <name evidence="2" type="ORF">PGT21_002552</name>
    <name evidence="3" type="ORF">PGTUg99_011157</name>
</gene>
<dbReference type="Proteomes" id="UP000325313">
    <property type="component" value="Unassembled WGS sequence"/>
</dbReference>
<feature type="signal peptide" evidence="1">
    <location>
        <begin position="1"/>
        <end position="18"/>
    </location>
</feature>
<feature type="chain" id="PRO_5036137659" evidence="1">
    <location>
        <begin position="19"/>
        <end position="597"/>
    </location>
</feature>
<keyword evidence="4" id="KW-1185">Reference proteome</keyword>
<dbReference type="EMBL" id="VDEP01000011">
    <property type="protein sequence ID" value="KAA1137178.1"/>
    <property type="molecule type" value="Genomic_DNA"/>
</dbReference>
<dbReference type="Proteomes" id="UP000324748">
    <property type="component" value="Unassembled WGS sequence"/>
</dbReference>
<sequence>MLLLHTICLLALIGKTICVNKPREIYGNEDTWEAIVTGRREATKMLGYDKVVPDDQELGRKITGNRSSIFKYEGSADLGKSTEDSQEKNYKKIMKPLIKLELDEGIPLENKSIEEIENSIIHILNGVDKILESCFAHTNTMEAEKSCPDPIKHQMFEEEFSKVLEIVEEVWLILKTPITSNPGHSFSSDRKIESLYKVGFLLNDTLVRVLLTGEKNKMMSDQFLVGFLNGETGAKMIFNYVWGKFPSENHFTSVYLISDFKNSIEESHFTEDIHGLLKFVKSDLTISDSDQDQIKIEGGWKIIEWMYLELQAQINCYYTYHQDSYPKKLFQDYFSLTSPENIKRTRQRVLALQMKKLFKEVCKGFLDSYDEFELKIFYNMIQHLAKYHMPQMFEKELVIQVGKYNAISEIKAGGAAMMQYSDSLKSLYAKYGEILQVLCQGRKEKGEEEGETKYEDKLIYLTGITGRLDGNFFPPAQVKSHAPIQDIPDEDEKHVNKKAKIETNNYKVMESLIKSWEETNQDDLSLHSKNYIPTDEHEDLYIEDFISELNKKSAHNFNLLDHIIEENGGGYEDPQNLLVDMKHKIEALLKLKNAGDL</sequence>
<dbReference type="OrthoDB" id="10420476at2759"/>
<proteinExistence type="predicted"/>
<evidence type="ECO:0000313" key="5">
    <source>
        <dbReference type="Proteomes" id="UP000325313"/>
    </source>
</evidence>
<keyword evidence="1" id="KW-0732">Signal</keyword>
<evidence type="ECO:0000256" key="1">
    <source>
        <dbReference type="SAM" id="SignalP"/>
    </source>
</evidence>
<evidence type="ECO:0000313" key="4">
    <source>
        <dbReference type="Proteomes" id="UP000324748"/>
    </source>
</evidence>
<evidence type="ECO:0000313" key="2">
    <source>
        <dbReference type="EMBL" id="KAA1096020.1"/>
    </source>
</evidence>
<dbReference type="AlphaFoldDB" id="A0A5B0P624"/>
<organism evidence="2 4">
    <name type="scientific">Puccinia graminis f. sp. tritici</name>
    <dbReference type="NCBI Taxonomy" id="56615"/>
    <lineage>
        <taxon>Eukaryota</taxon>
        <taxon>Fungi</taxon>
        <taxon>Dikarya</taxon>
        <taxon>Basidiomycota</taxon>
        <taxon>Pucciniomycotina</taxon>
        <taxon>Pucciniomycetes</taxon>
        <taxon>Pucciniales</taxon>
        <taxon>Pucciniaceae</taxon>
        <taxon>Puccinia</taxon>
    </lineage>
</organism>
<dbReference type="EMBL" id="VSWC01000067">
    <property type="protein sequence ID" value="KAA1096020.1"/>
    <property type="molecule type" value="Genomic_DNA"/>
</dbReference>
<accession>A0A5B0P624</accession>
<evidence type="ECO:0000313" key="3">
    <source>
        <dbReference type="EMBL" id="KAA1137178.1"/>
    </source>
</evidence>